<protein>
    <recommendedName>
        <fullName evidence="2">N-acetylmuramoyl-L-alanine amidase</fullName>
        <ecNumber evidence="2">3.5.1.28</ecNumber>
    </recommendedName>
    <alternativeName>
        <fullName evidence="6">Autolysin</fullName>
    </alternativeName>
    <alternativeName>
        <fullName evidence="5">Cell wall hydrolase</fullName>
    </alternativeName>
</protein>
<dbReference type="EC" id="3.5.1.28" evidence="2"/>
<dbReference type="InterPro" id="IPR036505">
    <property type="entry name" value="Amidase/PGRP_sf"/>
</dbReference>
<keyword evidence="7" id="KW-0472">Membrane</keyword>
<keyword evidence="7" id="KW-0812">Transmembrane</keyword>
<keyword evidence="3" id="KW-0378">Hydrolase</keyword>
<keyword evidence="10" id="KW-1185">Reference proteome</keyword>
<evidence type="ECO:0000256" key="1">
    <source>
        <dbReference type="ARBA" id="ARBA00001561"/>
    </source>
</evidence>
<dbReference type="GO" id="GO:0008745">
    <property type="term" value="F:N-acetylmuramoyl-L-alanine amidase activity"/>
    <property type="evidence" value="ECO:0007669"/>
    <property type="project" value="UniProtKB-EC"/>
</dbReference>
<evidence type="ECO:0000256" key="2">
    <source>
        <dbReference type="ARBA" id="ARBA00011901"/>
    </source>
</evidence>
<keyword evidence="7" id="KW-1133">Transmembrane helix</keyword>
<dbReference type="InterPro" id="IPR002502">
    <property type="entry name" value="Amidase_domain"/>
</dbReference>
<evidence type="ECO:0000259" key="8">
    <source>
        <dbReference type="SMART" id="SM00644"/>
    </source>
</evidence>
<feature type="transmembrane region" description="Helical" evidence="7">
    <location>
        <begin position="6"/>
        <end position="26"/>
    </location>
</feature>
<dbReference type="GO" id="GO:0071555">
    <property type="term" value="P:cell wall organization"/>
    <property type="evidence" value="ECO:0007669"/>
    <property type="project" value="UniProtKB-KW"/>
</dbReference>
<gene>
    <name evidence="9" type="ORF">J2Z64_002744</name>
</gene>
<dbReference type="CDD" id="cd06583">
    <property type="entry name" value="PGRP"/>
    <property type="match status" value="1"/>
</dbReference>
<evidence type="ECO:0000313" key="9">
    <source>
        <dbReference type="EMBL" id="MBP2078480.1"/>
    </source>
</evidence>
<feature type="domain" description="N-acetylmuramoyl-L-alanine amidase" evidence="8">
    <location>
        <begin position="57"/>
        <end position="223"/>
    </location>
</feature>
<dbReference type="EMBL" id="JAGGMB010000008">
    <property type="protein sequence ID" value="MBP2078480.1"/>
    <property type="molecule type" value="Genomic_DNA"/>
</dbReference>
<reference evidence="9" key="1">
    <citation type="submission" date="2021-03" db="EMBL/GenBank/DDBJ databases">
        <title>Genomic Encyclopedia of Type Strains, Phase IV (KMG-IV): sequencing the most valuable type-strain genomes for metagenomic binning, comparative biology and taxonomic classification.</title>
        <authorList>
            <person name="Goeker M."/>
        </authorList>
    </citation>
    <scope>NUCLEOTIDE SEQUENCE</scope>
    <source>
        <strain evidence="9">DSM 107338</strain>
    </source>
</reference>
<comment type="catalytic activity">
    <reaction evidence="1">
        <text>Hydrolyzes the link between N-acetylmuramoyl residues and L-amino acid residues in certain cell-wall glycopeptides.</text>
        <dbReference type="EC" id="3.5.1.28"/>
    </reaction>
</comment>
<dbReference type="SUPFAM" id="SSF55846">
    <property type="entry name" value="N-acetylmuramoyl-L-alanine amidase-like"/>
    <property type="match status" value="1"/>
</dbReference>
<proteinExistence type="predicted"/>
<evidence type="ECO:0000256" key="4">
    <source>
        <dbReference type="ARBA" id="ARBA00023316"/>
    </source>
</evidence>
<evidence type="ECO:0000256" key="5">
    <source>
        <dbReference type="ARBA" id="ARBA00030881"/>
    </source>
</evidence>
<dbReference type="RefSeq" id="WP_245347766.1">
    <property type="nucleotide sequence ID" value="NZ_JAGGMB010000008.1"/>
</dbReference>
<evidence type="ECO:0000256" key="3">
    <source>
        <dbReference type="ARBA" id="ARBA00022801"/>
    </source>
</evidence>
<dbReference type="Pfam" id="PF01510">
    <property type="entry name" value="Amidase_2"/>
    <property type="match status" value="1"/>
</dbReference>
<accession>A0A9X0YTB6</accession>
<name>A0A9X0YTB6_9BACI</name>
<dbReference type="PANTHER" id="PTHR30417">
    <property type="entry name" value="N-ACETYLMURAMOYL-L-ALANINE AMIDASE AMID"/>
    <property type="match status" value="1"/>
</dbReference>
<evidence type="ECO:0000256" key="7">
    <source>
        <dbReference type="SAM" id="Phobius"/>
    </source>
</evidence>
<dbReference type="SMART" id="SM00644">
    <property type="entry name" value="Ami_2"/>
    <property type="match status" value="1"/>
</dbReference>
<dbReference type="InterPro" id="IPR051206">
    <property type="entry name" value="NAMLAA_amidase_2"/>
</dbReference>
<dbReference type="GO" id="GO:0009253">
    <property type="term" value="P:peptidoglycan catabolic process"/>
    <property type="evidence" value="ECO:0007669"/>
    <property type="project" value="InterPro"/>
</dbReference>
<dbReference type="Gene3D" id="3.40.80.10">
    <property type="entry name" value="Peptidoglycan recognition protein-like"/>
    <property type="match status" value="1"/>
</dbReference>
<dbReference type="PANTHER" id="PTHR30417:SF1">
    <property type="entry name" value="N-ACETYLMURAMOYL-L-ALANINE AMIDASE AMID"/>
    <property type="match status" value="1"/>
</dbReference>
<dbReference type="AlphaFoldDB" id="A0A9X0YTB6"/>
<sequence>MIHAYLKIAMTVVGVSLILILTVLYLRENREEAVAENDQRDKSDITHEEVEISDYLLPLENSEIRTTPISHVMLHFSSNVTEKPHAPYHVEDIYKIFKEYGVSAHYLIDRSGTIYRLVQEDRMAYHAGAGSLSRFPAYENKLNAYSIGIELLAIGTKEEMSTFITEDTYNTLDPSFIGYTDAQYESLNSLLHTIHERYQEVKRDREHVIGHDEYAPDRKNDPGALFDWGRIGY</sequence>
<organism evidence="9 10">
    <name type="scientific">Oceanobacillus polygoni</name>
    <dbReference type="NCBI Taxonomy" id="1235259"/>
    <lineage>
        <taxon>Bacteria</taxon>
        <taxon>Bacillati</taxon>
        <taxon>Bacillota</taxon>
        <taxon>Bacilli</taxon>
        <taxon>Bacillales</taxon>
        <taxon>Bacillaceae</taxon>
        <taxon>Oceanobacillus</taxon>
    </lineage>
</organism>
<evidence type="ECO:0000256" key="6">
    <source>
        <dbReference type="ARBA" id="ARBA00032390"/>
    </source>
</evidence>
<evidence type="ECO:0000313" key="10">
    <source>
        <dbReference type="Proteomes" id="UP001138793"/>
    </source>
</evidence>
<dbReference type="Proteomes" id="UP001138793">
    <property type="component" value="Unassembled WGS sequence"/>
</dbReference>
<keyword evidence="4" id="KW-0961">Cell wall biogenesis/degradation</keyword>
<comment type="caution">
    <text evidence="9">The sequence shown here is derived from an EMBL/GenBank/DDBJ whole genome shotgun (WGS) entry which is preliminary data.</text>
</comment>
<dbReference type="GO" id="GO:0009254">
    <property type="term" value="P:peptidoglycan turnover"/>
    <property type="evidence" value="ECO:0007669"/>
    <property type="project" value="TreeGrafter"/>
</dbReference>